<evidence type="ECO:0000256" key="1">
    <source>
        <dbReference type="ARBA" id="ARBA00023015"/>
    </source>
</evidence>
<evidence type="ECO:0000313" key="9">
    <source>
        <dbReference type="Proteomes" id="UP000308730"/>
    </source>
</evidence>
<organism evidence="8 9">
    <name type="scientific">Antrodiella citrinella</name>
    <dbReference type="NCBI Taxonomy" id="2447956"/>
    <lineage>
        <taxon>Eukaryota</taxon>
        <taxon>Fungi</taxon>
        <taxon>Dikarya</taxon>
        <taxon>Basidiomycota</taxon>
        <taxon>Agaricomycotina</taxon>
        <taxon>Agaricomycetes</taxon>
        <taxon>Polyporales</taxon>
        <taxon>Steccherinaceae</taxon>
        <taxon>Antrodiella</taxon>
    </lineage>
</organism>
<dbReference type="GO" id="GO:0000981">
    <property type="term" value="F:DNA-binding transcription factor activity, RNA polymerase II-specific"/>
    <property type="evidence" value="ECO:0007669"/>
    <property type="project" value="TreeGrafter"/>
</dbReference>
<accession>A0A4S4N2C8</accession>
<feature type="region of interest" description="Disordered" evidence="6">
    <location>
        <begin position="1"/>
        <end position="95"/>
    </location>
</feature>
<feature type="domain" description="Fork-head" evidence="7">
    <location>
        <begin position="110"/>
        <end position="200"/>
    </location>
</feature>
<keyword evidence="3" id="KW-0804">Transcription</keyword>
<feature type="compositionally biased region" description="Basic residues" evidence="6">
    <location>
        <begin position="326"/>
        <end position="337"/>
    </location>
</feature>
<dbReference type="PROSITE" id="PS50039">
    <property type="entry name" value="FORK_HEAD_3"/>
    <property type="match status" value="1"/>
</dbReference>
<protein>
    <recommendedName>
        <fullName evidence="7">Fork-head domain-containing protein</fullName>
    </recommendedName>
</protein>
<reference evidence="8 9" key="1">
    <citation type="submission" date="2019-02" db="EMBL/GenBank/DDBJ databases">
        <title>Genome sequencing of the rare red list fungi Antrodiella citrinella (Flaviporus citrinellus).</title>
        <authorList>
            <person name="Buettner E."/>
            <person name="Kellner H."/>
        </authorList>
    </citation>
    <scope>NUCLEOTIDE SEQUENCE [LARGE SCALE GENOMIC DNA]</scope>
    <source>
        <strain evidence="8 9">DSM 108506</strain>
    </source>
</reference>
<dbReference type="InterPro" id="IPR045912">
    <property type="entry name" value="FOXJ2/3-like"/>
</dbReference>
<evidence type="ECO:0000256" key="5">
    <source>
        <dbReference type="PROSITE-ProRule" id="PRU00089"/>
    </source>
</evidence>
<dbReference type="OrthoDB" id="5954824at2759"/>
<dbReference type="EMBL" id="SGPM01000033">
    <property type="protein sequence ID" value="THH31958.1"/>
    <property type="molecule type" value="Genomic_DNA"/>
</dbReference>
<feature type="compositionally biased region" description="Polar residues" evidence="6">
    <location>
        <begin position="73"/>
        <end position="87"/>
    </location>
</feature>
<feature type="region of interest" description="Disordered" evidence="6">
    <location>
        <begin position="269"/>
        <end position="508"/>
    </location>
</feature>
<comment type="subcellular location">
    <subcellularLocation>
        <location evidence="5">Nucleus</location>
    </subcellularLocation>
</comment>
<proteinExistence type="predicted"/>
<dbReference type="PANTHER" id="PTHR46078:SF2">
    <property type="entry name" value="FORK-HEAD DOMAIN-CONTAINING PROTEIN"/>
    <property type="match status" value="1"/>
</dbReference>
<evidence type="ECO:0000256" key="6">
    <source>
        <dbReference type="SAM" id="MobiDB-lite"/>
    </source>
</evidence>
<keyword evidence="2 5" id="KW-0238">DNA-binding</keyword>
<dbReference type="SUPFAM" id="SSF46785">
    <property type="entry name" value="Winged helix' DNA-binding domain"/>
    <property type="match status" value="1"/>
</dbReference>
<dbReference type="Gene3D" id="1.10.10.10">
    <property type="entry name" value="Winged helix-like DNA-binding domain superfamily/Winged helix DNA-binding domain"/>
    <property type="match status" value="1"/>
</dbReference>
<dbReference type="PANTHER" id="PTHR46078">
    <property type="entry name" value="FORKHEAD BOX PROTEIN J2 FAMILY MEMBER"/>
    <property type="match status" value="1"/>
</dbReference>
<dbReference type="GO" id="GO:0005634">
    <property type="term" value="C:nucleus"/>
    <property type="evidence" value="ECO:0007669"/>
    <property type="project" value="UniProtKB-SubCell"/>
</dbReference>
<feature type="compositionally biased region" description="Basic and acidic residues" evidence="6">
    <location>
        <begin position="444"/>
        <end position="476"/>
    </location>
</feature>
<evidence type="ECO:0000256" key="2">
    <source>
        <dbReference type="ARBA" id="ARBA00023125"/>
    </source>
</evidence>
<evidence type="ECO:0000313" key="8">
    <source>
        <dbReference type="EMBL" id="THH31958.1"/>
    </source>
</evidence>
<evidence type="ECO:0000259" key="7">
    <source>
        <dbReference type="PROSITE" id="PS50039"/>
    </source>
</evidence>
<dbReference type="InterPro" id="IPR036390">
    <property type="entry name" value="WH_DNA-bd_sf"/>
</dbReference>
<keyword evidence="1" id="KW-0805">Transcription regulation</keyword>
<keyword evidence="4 5" id="KW-0539">Nucleus</keyword>
<gene>
    <name evidence="8" type="ORF">EUX98_g2213</name>
</gene>
<evidence type="ECO:0000256" key="3">
    <source>
        <dbReference type="ARBA" id="ARBA00023163"/>
    </source>
</evidence>
<dbReference type="InterPro" id="IPR036388">
    <property type="entry name" value="WH-like_DNA-bd_sf"/>
</dbReference>
<dbReference type="AlphaFoldDB" id="A0A4S4N2C8"/>
<sequence>MASLNTLLNPQNTFQSYSAPAHPSDTLPPTTALPPATPTPTPTPARLDMATVQSDDHSAGSPSPDGELESLERATSSEPTYYQSELLSRSHPKHDNCPDTLDCLPDTDGRPQHTLPVILRCAILGSPKKRLTIREIYAAMEKKYAYYTTAGPAWKQSVRHHLSLNRLFERQPRPATEPGFGSYWTVNLLAPPGTKRPRKRGGRKKAANGEPLPPDPPKKPEHPQRLKDKLKELQESAARVDAEPPMHPNATSASTAAATGTLRPVDAHSFSHTAMRAGRGYDDVDEDDLTLDDGQGGTEDDYESEDSSPYQYDHHLPPPPSPPSHSSHHASHPHHAAHPSYPTHPEHMPPRTSYPQSYHPSRYQPYPRASPGGLHGAFSSPSYPSSSGSGLSESVETKLDRMQKEIDALKRQSTDAHTMSMRMSDQLADAQAEASRSKASLRVVESRLEDERRRRKEAEMMADDESKIRRSVEDKLLGFQLQSQSSRSYHPSSKQTQRSLNMQPPSPS</sequence>
<feature type="compositionally biased region" description="Polar residues" evidence="6">
    <location>
        <begin position="1"/>
        <end position="18"/>
    </location>
</feature>
<feature type="compositionally biased region" description="Basic residues" evidence="6">
    <location>
        <begin position="195"/>
        <end position="206"/>
    </location>
</feature>
<dbReference type="GO" id="GO:0000978">
    <property type="term" value="F:RNA polymerase II cis-regulatory region sequence-specific DNA binding"/>
    <property type="evidence" value="ECO:0007669"/>
    <property type="project" value="TreeGrafter"/>
</dbReference>
<feature type="DNA-binding region" description="Fork-head" evidence="5">
    <location>
        <begin position="110"/>
        <end position="200"/>
    </location>
</feature>
<dbReference type="Pfam" id="PF00250">
    <property type="entry name" value="Forkhead"/>
    <property type="match status" value="1"/>
</dbReference>
<feature type="compositionally biased region" description="Basic and acidic residues" evidence="6">
    <location>
        <begin position="395"/>
        <end position="414"/>
    </location>
</feature>
<name>A0A4S4N2C8_9APHY</name>
<feature type="compositionally biased region" description="Low complexity" evidence="6">
    <location>
        <begin position="482"/>
        <end position="495"/>
    </location>
</feature>
<dbReference type="CDD" id="cd00059">
    <property type="entry name" value="FH_FOX"/>
    <property type="match status" value="1"/>
</dbReference>
<feature type="region of interest" description="Disordered" evidence="6">
    <location>
        <begin position="170"/>
        <end position="224"/>
    </location>
</feature>
<feature type="compositionally biased region" description="Pro residues" evidence="6">
    <location>
        <begin position="31"/>
        <end position="43"/>
    </location>
</feature>
<feature type="compositionally biased region" description="Low complexity" evidence="6">
    <location>
        <begin position="379"/>
        <end position="394"/>
    </location>
</feature>
<feature type="compositionally biased region" description="Polar residues" evidence="6">
    <location>
        <begin position="496"/>
        <end position="508"/>
    </location>
</feature>
<dbReference type="Proteomes" id="UP000308730">
    <property type="component" value="Unassembled WGS sequence"/>
</dbReference>
<evidence type="ECO:0000256" key="4">
    <source>
        <dbReference type="ARBA" id="ARBA00023242"/>
    </source>
</evidence>
<comment type="caution">
    <text evidence="8">The sequence shown here is derived from an EMBL/GenBank/DDBJ whole genome shotgun (WGS) entry which is preliminary data.</text>
</comment>
<dbReference type="SMART" id="SM00339">
    <property type="entry name" value="FH"/>
    <property type="match status" value="1"/>
</dbReference>
<dbReference type="InterPro" id="IPR001766">
    <property type="entry name" value="Fork_head_dom"/>
</dbReference>
<keyword evidence="9" id="KW-1185">Reference proteome</keyword>